<feature type="compositionally biased region" description="Polar residues" evidence="1">
    <location>
        <begin position="8"/>
        <end position="20"/>
    </location>
</feature>
<name>A0A9D3RI85_ANGAN</name>
<evidence type="ECO:0000256" key="1">
    <source>
        <dbReference type="SAM" id="MobiDB-lite"/>
    </source>
</evidence>
<dbReference type="EMBL" id="JAFIRN010000018">
    <property type="protein sequence ID" value="KAG5831224.1"/>
    <property type="molecule type" value="Genomic_DNA"/>
</dbReference>
<feature type="region of interest" description="Disordered" evidence="1">
    <location>
        <begin position="1"/>
        <end position="20"/>
    </location>
</feature>
<proteinExistence type="predicted"/>
<organism evidence="2 3">
    <name type="scientific">Anguilla anguilla</name>
    <name type="common">European freshwater eel</name>
    <name type="synonym">Muraena anguilla</name>
    <dbReference type="NCBI Taxonomy" id="7936"/>
    <lineage>
        <taxon>Eukaryota</taxon>
        <taxon>Metazoa</taxon>
        <taxon>Chordata</taxon>
        <taxon>Craniata</taxon>
        <taxon>Vertebrata</taxon>
        <taxon>Euteleostomi</taxon>
        <taxon>Actinopterygii</taxon>
        <taxon>Neopterygii</taxon>
        <taxon>Teleostei</taxon>
        <taxon>Anguilliformes</taxon>
        <taxon>Anguillidae</taxon>
        <taxon>Anguilla</taxon>
    </lineage>
</organism>
<protein>
    <submittedName>
        <fullName evidence="2">Uncharacterized protein</fullName>
    </submittedName>
</protein>
<reference evidence="2" key="1">
    <citation type="submission" date="2021-01" db="EMBL/GenBank/DDBJ databases">
        <title>A chromosome-scale assembly of European eel, Anguilla anguilla.</title>
        <authorList>
            <person name="Henkel C."/>
            <person name="Jong-Raadsen S.A."/>
            <person name="Dufour S."/>
            <person name="Weltzien F.-A."/>
            <person name="Palstra A.P."/>
            <person name="Pelster B."/>
            <person name="Spaink H.P."/>
            <person name="Van Den Thillart G.E."/>
            <person name="Jansen H."/>
            <person name="Zahm M."/>
            <person name="Klopp C."/>
            <person name="Cedric C."/>
            <person name="Louis A."/>
            <person name="Berthelot C."/>
            <person name="Parey E."/>
            <person name="Roest Crollius H."/>
            <person name="Montfort J."/>
            <person name="Robinson-Rechavi M."/>
            <person name="Bucao C."/>
            <person name="Bouchez O."/>
            <person name="Gislard M."/>
            <person name="Lluch J."/>
            <person name="Milhes M."/>
            <person name="Lampietro C."/>
            <person name="Lopez Roques C."/>
            <person name="Donnadieu C."/>
            <person name="Braasch I."/>
            <person name="Desvignes T."/>
            <person name="Postlethwait J."/>
            <person name="Bobe J."/>
            <person name="Guiguen Y."/>
            <person name="Dirks R."/>
        </authorList>
    </citation>
    <scope>NUCLEOTIDE SEQUENCE</scope>
    <source>
        <strain evidence="2">Tag_6206</strain>
        <tissue evidence="2">Liver</tissue>
    </source>
</reference>
<dbReference type="AlphaFoldDB" id="A0A9D3RI85"/>
<accession>A0A9D3RI85</accession>
<keyword evidence="3" id="KW-1185">Reference proteome</keyword>
<dbReference type="Proteomes" id="UP001044222">
    <property type="component" value="Chromosome 18"/>
</dbReference>
<evidence type="ECO:0000313" key="2">
    <source>
        <dbReference type="EMBL" id="KAG5831224.1"/>
    </source>
</evidence>
<comment type="caution">
    <text evidence="2">The sequence shown here is derived from an EMBL/GenBank/DDBJ whole genome shotgun (WGS) entry which is preliminary data.</text>
</comment>
<evidence type="ECO:0000313" key="3">
    <source>
        <dbReference type="Proteomes" id="UP001044222"/>
    </source>
</evidence>
<gene>
    <name evidence="2" type="ORF">ANANG_G00301550</name>
</gene>
<sequence>MEDRTTPFFHSSAQSRTDTQENIQGEMTAMDSSNGLFVDKKGITSTKIEENNFWVFYLLQMKWCDEMCHVICAAMLRCCYIGTALQYVTILMQYQWPQSTVHFLVF</sequence>